<dbReference type="OrthoDB" id="4869494at2"/>
<organism evidence="2 3">
    <name type="scientific">Knoellia subterranea KCTC 19937</name>
    <dbReference type="NCBI Taxonomy" id="1385521"/>
    <lineage>
        <taxon>Bacteria</taxon>
        <taxon>Bacillati</taxon>
        <taxon>Actinomycetota</taxon>
        <taxon>Actinomycetes</taxon>
        <taxon>Micrococcales</taxon>
        <taxon>Intrasporangiaceae</taxon>
        <taxon>Knoellia</taxon>
    </lineage>
</organism>
<keyword evidence="3" id="KW-1185">Reference proteome</keyword>
<keyword evidence="1" id="KW-0472">Membrane</keyword>
<evidence type="ECO:0000313" key="2">
    <source>
        <dbReference type="EMBL" id="KGN39266.1"/>
    </source>
</evidence>
<evidence type="ECO:0000256" key="1">
    <source>
        <dbReference type="SAM" id="Phobius"/>
    </source>
</evidence>
<dbReference type="EMBL" id="AVPK01000001">
    <property type="protein sequence ID" value="KGN39266.1"/>
    <property type="molecule type" value="Genomic_DNA"/>
</dbReference>
<gene>
    <name evidence="2" type="ORF">N803_01935</name>
</gene>
<evidence type="ECO:0000313" key="3">
    <source>
        <dbReference type="Proteomes" id="UP000030011"/>
    </source>
</evidence>
<keyword evidence="1" id="KW-0812">Transmembrane</keyword>
<comment type="caution">
    <text evidence="2">The sequence shown here is derived from an EMBL/GenBank/DDBJ whole genome shotgun (WGS) entry which is preliminary data.</text>
</comment>
<accession>A0A0A0JUC1</accession>
<dbReference type="AlphaFoldDB" id="A0A0A0JUC1"/>
<dbReference type="Proteomes" id="UP000030011">
    <property type="component" value="Unassembled WGS sequence"/>
</dbReference>
<feature type="transmembrane region" description="Helical" evidence="1">
    <location>
        <begin position="21"/>
        <end position="40"/>
    </location>
</feature>
<sequence>MTWRDRWGRARSEEGSAVVEFVFLGVLLLVPLIYLVMALARVQAGSYAVTTAAREAGRAFVTAESGEDAAGRAHAAANVAFGDQGFDGQGSLDIACSTSPCLTPEARVETTAHVTVPLPLIPAFARDVVPLEVPLTASHLSTVDRFRGAP</sequence>
<name>A0A0A0JUC1_9MICO</name>
<dbReference type="STRING" id="1385521.N803_01935"/>
<protein>
    <submittedName>
        <fullName evidence="2">Pilus biosynthesis protein TadE</fullName>
    </submittedName>
</protein>
<dbReference type="eggNOG" id="ENOG503343S">
    <property type="taxonomic scope" value="Bacteria"/>
</dbReference>
<proteinExistence type="predicted"/>
<reference evidence="2 3" key="1">
    <citation type="submission" date="2013-08" db="EMBL/GenBank/DDBJ databases">
        <title>The genome sequence of Knoellia subterranea.</title>
        <authorList>
            <person name="Zhu W."/>
            <person name="Wang G."/>
        </authorList>
    </citation>
    <scope>NUCLEOTIDE SEQUENCE [LARGE SCALE GENOMIC DNA]</scope>
    <source>
        <strain evidence="2 3">KCTC 19937</strain>
    </source>
</reference>
<keyword evidence="1" id="KW-1133">Transmembrane helix</keyword>